<dbReference type="InterPro" id="IPR012902">
    <property type="entry name" value="N_methyl_site"/>
</dbReference>
<comment type="caution">
    <text evidence="9">The sequence shown here is derived from an EMBL/GenBank/DDBJ whole genome shotgun (WGS) entry which is preliminary data.</text>
</comment>
<evidence type="ECO:0000256" key="1">
    <source>
        <dbReference type="ARBA" id="ARBA00004167"/>
    </source>
</evidence>
<keyword evidence="6 8" id="KW-0472">Membrane</keyword>
<dbReference type="PRINTS" id="PR00885">
    <property type="entry name" value="BCTERIALGSPH"/>
</dbReference>
<evidence type="ECO:0000256" key="6">
    <source>
        <dbReference type="ARBA" id="ARBA00023136"/>
    </source>
</evidence>
<dbReference type="Gene3D" id="3.30.700.10">
    <property type="entry name" value="Glycoprotein, Type 4 Pilin"/>
    <property type="match status" value="1"/>
</dbReference>
<dbReference type="PROSITE" id="PS00409">
    <property type="entry name" value="PROKAR_NTER_METHYL"/>
    <property type="match status" value="1"/>
</dbReference>
<dbReference type="InterPro" id="IPR045584">
    <property type="entry name" value="Pilin-like"/>
</dbReference>
<evidence type="ECO:0000256" key="7">
    <source>
        <dbReference type="RuleBase" id="RU000389"/>
    </source>
</evidence>
<reference evidence="9 10" key="1">
    <citation type="submission" date="2019-10" db="EMBL/GenBank/DDBJ databases">
        <title>Taxonomy of Antarctic Massilia spp.: description of Massilia rubra sp. nov., Massilia aquatica sp. nov., Massilia mucilaginosa sp. nov., Massilia frigida sp. nov. isolated from streams, lakes and regoliths.</title>
        <authorList>
            <person name="Holochova P."/>
            <person name="Sedlacek I."/>
            <person name="Kralova S."/>
            <person name="Maslanova I."/>
            <person name="Busse H.-J."/>
            <person name="Stankova E."/>
            <person name="Vrbovska V."/>
            <person name="Kovarovic V."/>
            <person name="Bartak M."/>
            <person name="Svec P."/>
            <person name="Pantucek R."/>
        </authorList>
    </citation>
    <scope>NUCLEOTIDE SEQUENCE [LARGE SCALE GENOMIC DNA]</scope>
    <source>
        <strain evidence="9 10">CCM 8694</strain>
    </source>
</reference>
<dbReference type="InterPro" id="IPR001082">
    <property type="entry name" value="Pilin"/>
</dbReference>
<evidence type="ECO:0000313" key="10">
    <source>
        <dbReference type="Proteomes" id="UP000610594"/>
    </source>
</evidence>
<evidence type="ECO:0000256" key="3">
    <source>
        <dbReference type="ARBA" id="ARBA00022481"/>
    </source>
</evidence>
<comment type="subcellular location">
    <subcellularLocation>
        <location evidence="1">Membrane</location>
        <topology evidence="1">Single-pass membrane protein</topology>
    </subcellularLocation>
</comment>
<dbReference type="Pfam" id="PF07963">
    <property type="entry name" value="N_methyl"/>
    <property type="match status" value="1"/>
</dbReference>
<protein>
    <submittedName>
        <fullName evidence="9">Prepilin-type N-terminal cleavage/methylation domain-containing protein</fullName>
    </submittedName>
</protein>
<proteinExistence type="inferred from homology"/>
<dbReference type="Pfam" id="PF00114">
    <property type="entry name" value="Pilin"/>
    <property type="match status" value="1"/>
</dbReference>
<keyword evidence="5 8" id="KW-1133">Transmembrane helix</keyword>
<dbReference type="PANTHER" id="PTHR30093:SF34">
    <property type="entry name" value="PREPILIN PEPTIDASE-DEPENDENT PROTEIN D"/>
    <property type="match status" value="1"/>
</dbReference>
<dbReference type="EMBL" id="WHJF01000150">
    <property type="protein sequence ID" value="NHZ66616.1"/>
    <property type="molecule type" value="Genomic_DNA"/>
</dbReference>
<keyword evidence="7" id="KW-0281">Fimbrium</keyword>
<feature type="transmembrane region" description="Helical" evidence="8">
    <location>
        <begin position="12"/>
        <end position="34"/>
    </location>
</feature>
<evidence type="ECO:0000256" key="4">
    <source>
        <dbReference type="ARBA" id="ARBA00022692"/>
    </source>
</evidence>
<dbReference type="NCBIfam" id="TIGR02532">
    <property type="entry name" value="IV_pilin_GFxxxE"/>
    <property type="match status" value="1"/>
</dbReference>
<comment type="similarity">
    <text evidence="2 7">Belongs to the N-Me-Phe pilin family.</text>
</comment>
<dbReference type="PANTHER" id="PTHR30093">
    <property type="entry name" value="GENERAL SECRETION PATHWAY PROTEIN G"/>
    <property type="match status" value="1"/>
</dbReference>
<evidence type="ECO:0000256" key="5">
    <source>
        <dbReference type="ARBA" id="ARBA00022989"/>
    </source>
</evidence>
<organism evidence="9 10">
    <name type="scientific">Massilia genomosp. 1</name>
    <dbReference type="NCBI Taxonomy" id="2609280"/>
    <lineage>
        <taxon>Bacteria</taxon>
        <taxon>Pseudomonadati</taxon>
        <taxon>Pseudomonadota</taxon>
        <taxon>Betaproteobacteria</taxon>
        <taxon>Burkholderiales</taxon>
        <taxon>Oxalobacteraceae</taxon>
        <taxon>Telluria group</taxon>
        <taxon>Massilia</taxon>
    </lineage>
</organism>
<keyword evidence="4 8" id="KW-0812">Transmembrane</keyword>
<dbReference type="InterPro" id="IPR002416">
    <property type="entry name" value="T2SS_protein-GspH"/>
</dbReference>
<keyword evidence="10" id="KW-1185">Reference proteome</keyword>
<sequence>MRKLKRAQRGFTLIELMIVVAIIGILASVALPAYQNYVSKAQATTGLAEISAGKIIVEAKLAEGVHTALTNPESVGIHSSSKRCAIAISIISDGDTTLTCTLTGNPNIDGNYITLTRTADSDSTPGRWKCTSNLSDQVKPKECS</sequence>
<dbReference type="Proteomes" id="UP000610594">
    <property type="component" value="Unassembled WGS sequence"/>
</dbReference>
<gene>
    <name evidence="9" type="ORF">F1735_30720</name>
</gene>
<keyword evidence="3" id="KW-0488">Methylation</keyword>
<name>A0ABX0MV33_9BURK</name>
<evidence type="ECO:0000256" key="8">
    <source>
        <dbReference type="SAM" id="Phobius"/>
    </source>
</evidence>
<evidence type="ECO:0000313" key="9">
    <source>
        <dbReference type="EMBL" id="NHZ66616.1"/>
    </source>
</evidence>
<evidence type="ECO:0000256" key="2">
    <source>
        <dbReference type="ARBA" id="ARBA00005233"/>
    </source>
</evidence>
<dbReference type="SUPFAM" id="SSF54523">
    <property type="entry name" value="Pili subunits"/>
    <property type="match status" value="1"/>
</dbReference>
<accession>A0ABX0MV33</accession>